<dbReference type="GO" id="GO:0051536">
    <property type="term" value="F:iron-sulfur cluster binding"/>
    <property type="evidence" value="ECO:0007669"/>
    <property type="project" value="UniProtKB-KW"/>
</dbReference>
<name>S7T2E3_9BACT</name>
<dbReference type="Gene3D" id="3.40.30.10">
    <property type="entry name" value="Glutaredoxin"/>
    <property type="match status" value="1"/>
</dbReference>
<keyword evidence="1" id="KW-0479">Metal-binding</keyword>
<gene>
    <name evidence="4" type="ORF">dsat_1407</name>
</gene>
<dbReference type="InterPro" id="IPR006311">
    <property type="entry name" value="TAT_signal"/>
</dbReference>
<dbReference type="CDD" id="cd02966">
    <property type="entry name" value="TlpA_like_family"/>
    <property type="match status" value="1"/>
</dbReference>
<dbReference type="AlphaFoldDB" id="S7T2E3"/>
<keyword evidence="5" id="KW-1185">Reference proteome</keyword>
<dbReference type="GO" id="GO:0016209">
    <property type="term" value="F:antioxidant activity"/>
    <property type="evidence" value="ECO:0007669"/>
    <property type="project" value="InterPro"/>
</dbReference>
<evidence type="ECO:0000256" key="1">
    <source>
        <dbReference type="ARBA" id="ARBA00023014"/>
    </source>
</evidence>
<keyword evidence="1" id="KW-0411">Iron-sulfur</keyword>
<dbReference type="InterPro" id="IPR000866">
    <property type="entry name" value="AhpC/TSA"/>
</dbReference>
<dbReference type="eggNOG" id="COG0526">
    <property type="taxonomic scope" value="Bacteria"/>
</dbReference>
<dbReference type="OrthoDB" id="5516057at2"/>
<proteinExistence type="predicted"/>
<evidence type="ECO:0000259" key="3">
    <source>
        <dbReference type="PROSITE" id="PS51352"/>
    </source>
</evidence>
<evidence type="ECO:0000313" key="4">
    <source>
        <dbReference type="EMBL" id="EPR30685.1"/>
    </source>
</evidence>
<dbReference type="PROSITE" id="PS51318">
    <property type="entry name" value="TAT"/>
    <property type="match status" value="1"/>
</dbReference>
<organism evidence="4 5">
    <name type="scientific">Alkalidesulfovibrio alkalitolerans DSM 16529</name>
    <dbReference type="NCBI Taxonomy" id="1121439"/>
    <lineage>
        <taxon>Bacteria</taxon>
        <taxon>Pseudomonadati</taxon>
        <taxon>Thermodesulfobacteriota</taxon>
        <taxon>Desulfovibrionia</taxon>
        <taxon>Desulfovibrionales</taxon>
        <taxon>Desulfovibrionaceae</taxon>
        <taxon>Alkalidesulfovibrio</taxon>
    </lineage>
</organism>
<reference evidence="4 5" key="1">
    <citation type="journal article" date="2013" name="Genome Announc.">
        <title>Draft genome sequences for three mercury-methylating, sulfate-reducing bacteria.</title>
        <authorList>
            <person name="Brown S.D."/>
            <person name="Hurt R.A.Jr."/>
            <person name="Gilmour C.C."/>
            <person name="Elias D.A."/>
        </authorList>
    </citation>
    <scope>NUCLEOTIDE SEQUENCE [LARGE SCALE GENOMIC DNA]</scope>
    <source>
        <strain evidence="4 5">DSM 16529</strain>
    </source>
</reference>
<dbReference type="InterPro" id="IPR013766">
    <property type="entry name" value="Thioredoxin_domain"/>
</dbReference>
<keyword evidence="1" id="KW-0408">Iron</keyword>
<feature type="signal peptide" evidence="2">
    <location>
        <begin position="1"/>
        <end position="36"/>
    </location>
</feature>
<feature type="chain" id="PRO_5004556855" evidence="2">
    <location>
        <begin position="37"/>
        <end position="196"/>
    </location>
</feature>
<dbReference type="Pfam" id="PF00578">
    <property type="entry name" value="AhpC-TSA"/>
    <property type="match status" value="1"/>
</dbReference>
<dbReference type="PROSITE" id="PS51352">
    <property type="entry name" value="THIOREDOXIN_2"/>
    <property type="match status" value="1"/>
</dbReference>
<evidence type="ECO:0000256" key="2">
    <source>
        <dbReference type="SAM" id="SignalP"/>
    </source>
</evidence>
<dbReference type="STRING" id="1121439.dsat_1407"/>
<protein>
    <submittedName>
        <fullName evidence="4">Redoxin domain protein</fullName>
    </submittedName>
</protein>
<dbReference type="PATRIC" id="fig|1121439.3.peg.2792"/>
<keyword evidence="2" id="KW-0732">Signal</keyword>
<sequence length="196" mass="21398">MSPVIQTTRRCFTFVAALALAMFAMTAGSLAPSANAAELPKTGDTLPAFTMPGLDDTKEAAYLGVPAGKPFGLKDIKADFVIFEIIGVYCPQCHEQTPGMNDLFRRLRRAKLDGKVKMMALAAGGYPAEIAFLREQSAYLFPIVADQDYSVHKVLAEPQTPFTMIVDKKGVVHFAYLGIIRDIDGLFRTISEMADK</sequence>
<accession>S7T2E3</accession>
<evidence type="ECO:0000313" key="5">
    <source>
        <dbReference type="Proteomes" id="UP000014975"/>
    </source>
</evidence>
<dbReference type="InterPro" id="IPR036249">
    <property type="entry name" value="Thioredoxin-like_sf"/>
</dbReference>
<comment type="caution">
    <text evidence="4">The sequence shown here is derived from an EMBL/GenBank/DDBJ whole genome shotgun (WGS) entry which is preliminary data.</text>
</comment>
<dbReference type="SUPFAM" id="SSF52833">
    <property type="entry name" value="Thioredoxin-like"/>
    <property type="match status" value="1"/>
</dbReference>
<dbReference type="GO" id="GO:0016491">
    <property type="term" value="F:oxidoreductase activity"/>
    <property type="evidence" value="ECO:0007669"/>
    <property type="project" value="InterPro"/>
</dbReference>
<dbReference type="RefSeq" id="WP_020888103.1">
    <property type="nucleotide sequence ID" value="NZ_ATHI01000031.1"/>
</dbReference>
<dbReference type="EMBL" id="ATHI01000031">
    <property type="protein sequence ID" value="EPR30685.1"/>
    <property type="molecule type" value="Genomic_DNA"/>
</dbReference>
<feature type="domain" description="Thioredoxin" evidence="3">
    <location>
        <begin position="40"/>
        <end position="195"/>
    </location>
</feature>
<dbReference type="Proteomes" id="UP000014975">
    <property type="component" value="Unassembled WGS sequence"/>
</dbReference>